<protein>
    <submittedName>
        <fullName evidence="1">Uncharacterized protein</fullName>
    </submittedName>
</protein>
<comment type="caution">
    <text evidence="1">The sequence shown here is derived from an EMBL/GenBank/DDBJ whole genome shotgun (WGS) entry which is preliminary data.</text>
</comment>
<sequence>MNQKYIIFCLNFRYLIQNLNINIRQLQTKLCCSQGCSVSYQYEQKSVQYRFTPQVETAYLLQELKQYFILVYKDYLKQKIRQMTIYYTWLQMFCKCSTFLHELIIERNQRFDKQIIFQIYIYLPYINRNIFNRCYILQIKNNFNKVKVQQLL</sequence>
<gene>
    <name evidence="1" type="ORF">PPRIM_AZ9-3.1.T0270164</name>
</gene>
<proteinExistence type="predicted"/>
<dbReference type="AlphaFoldDB" id="A0A8S1KWS9"/>
<organism evidence="1 2">
    <name type="scientific">Paramecium primaurelia</name>
    <dbReference type="NCBI Taxonomy" id="5886"/>
    <lineage>
        <taxon>Eukaryota</taxon>
        <taxon>Sar</taxon>
        <taxon>Alveolata</taxon>
        <taxon>Ciliophora</taxon>
        <taxon>Intramacronucleata</taxon>
        <taxon>Oligohymenophorea</taxon>
        <taxon>Peniculida</taxon>
        <taxon>Parameciidae</taxon>
        <taxon>Paramecium</taxon>
    </lineage>
</organism>
<accession>A0A8S1KWS9</accession>
<evidence type="ECO:0000313" key="1">
    <source>
        <dbReference type="EMBL" id="CAD8058335.1"/>
    </source>
</evidence>
<name>A0A8S1KWS9_PARPR</name>
<keyword evidence="2" id="KW-1185">Reference proteome</keyword>
<evidence type="ECO:0000313" key="2">
    <source>
        <dbReference type="Proteomes" id="UP000688137"/>
    </source>
</evidence>
<dbReference type="EMBL" id="CAJJDM010000026">
    <property type="protein sequence ID" value="CAD8058335.1"/>
    <property type="molecule type" value="Genomic_DNA"/>
</dbReference>
<reference evidence="1" key="1">
    <citation type="submission" date="2021-01" db="EMBL/GenBank/DDBJ databases">
        <authorList>
            <consortium name="Genoscope - CEA"/>
            <person name="William W."/>
        </authorList>
    </citation>
    <scope>NUCLEOTIDE SEQUENCE</scope>
</reference>
<dbReference type="Proteomes" id="UP000688137">
    <property type="component" value="Unassembled WGS sequence"/>
</dbReference>